<organism evidence="2 3">
    <name type="scientific">Alloalcanivorax profundimaris</name>
    <dbReference type="NCBI Taxonomy" id="2735259"/>
    <lineage>
        <taxon>Bacteria</taxon>
        <taxon>Pseudomonadati</taxon>
        <taxon>Pseudomonadota</taxon>
        <taxon>Gammaproteobacteria</taxon>
        <taxon>Oceanospirillales</taxon>
        <taxon>Alcanivoracaceae</taxon>
        <taxon>Alloalcanivorax</taxon>
    </lineage>
</organism>
<dbReference type="Proteomes" id="UP000662703">
    <property type="component" value="Unassembled WGS sequence"/>
</dbReference>
<comment type="caution">
    <text evidence="2">The sequence shown here is derived from an EMBL/GenBank/DDBJ whole genome shotgun (WGS) entry which is preliminary data.</text>
</comment>
<reference evidence="2 3" key="1">
    <citation type="submission" date="2012-09" db="EMBL/GenBank/DDBJ databases">
        <title>Genome Sequence of alkane-degrading Bacterium Alcanivorax sp. 521-1.</title>
        <authorList>
            <person name="Lai Q."/>
            <person name="Shao Z."/>
        </authorList>
    </citation>
    <scope>NUCLEOTIDE SEQUENCE [LARGE SCALE GENOMIC DNA]</scope>
    <source>
        <strain evidence="2 3">521-1</strain>
    </source>
</reference>
<dbReference type="RefSeq" id="WP_194865585.1">
    <property type="nucleotide sequence ID" value="NZ_ARXX01000042.1"/>
</dbReference>
<evidence type="ECO:0008006" key="4">
    <source>
        <dbReference type="Google" id="ProtNLM"/>
    </source>
</evidence>
<accession>A0ABS0AV31</accession>
<dbReference type="Pfam" id="PF11445">
    <property type="entry name" value="DUF2894"/>
    <property type="match status" value="1"/>
</dbReference>
<gene>
    <name evidence="2" type="ORF">Y5W_02630</name>
</gene>
<evidence type="ECO:0000256" key="1">
    <source>
        <dbReference type="SAM" id="MobiDB-lite"/>
    </source>
</evidence>
<dbReference type="EMBL" id="ARXX01000042">
    <property type="protein sequence ID" value="MBF5057336.1"/>
    <property type="molecule type" value="Genomic_DNA"/>
</dbReference>
<protein>
    <recommendedName>
        <fullName evidence="4">DUF2894 domain-containing protein</fullName>
    </recommendedName>
</protein>
<dbReference type="InterPro" id="IPR021549">
    <property type="entry name" value="DUF2894"/>
</dbReference>
<feature type="region of interest" description="Disordered" evidence="1">
    <location>
        <begin position="91"/>
        <end position="111"/>
    </location>
</feature>
<evidence type="ECO:0000313" key="3">
    <source>
        <dbReference type="Proteomes" id="UP000662703"/>
    </source>
</evidence>
<proteinExistence type="predicted"/>
<keyword evidence="3" id="KW-1185">Reference proteome</keyword>
<name>A0ABS0AV31_9GAMM</name>
<sequence>MNDHASAPPGERLDALREQGAERFDPVRFHYLDALARRLDGDHRPGLAGTRQKLEQQLAALEQALQAARRHALIEQCDDPARRARLQALGERGEHHAARRLAHSASGGPSPLAELVRHLGAADDTPAAPADASPLDALLHEQHQRLRAHHQGQDDAAPKRDLKAAAEIRARHARQRTAQRIDAALAQPTGDAGPLNSHRQVVRALDQLHELAPEYLERFVGYVDTLMALEKALGNRRG</sequence>
<evidence type="ECO:0000313" key="2">
    <source>
        <dbReference type="EMBL" id="MBF5057336.1"/>
    </source>
</evidence>